<dbReference type="AlphaFoldDB" id="A0ABD5E573"/>
<evidence type="ECO:0000313" key="5">
    <source>
        <dbReference type="Proteomes" id="UP001183607"/>
    </source>
</evidence>
<sequence>MSLPSPVLSVKPLELPAPGRGTALRIRVSAPATGERLPVVLFAHGFGSSLEGYGPLADHWAARGFVVVQPTHLDARTLGLAADDPRGPRFWRHRVEDMKRVLDHLGEVVAAVPGLAGRVDTGRVAAAGHSFGGQTAGVLLGLLVTDPETGAARDLSDPRVSAGVLLATAGSGGADLTPFATTHLPWLRGQDFSALRRPALVVAGDADDLPLSVRGAEWTKDPYTLSPGPKSLLTVYGGEHSLGGIPGYGSAETTDEDPARLALVQDVTTAYLDHALGTDGTAWARVHAELGGAAHPLGRLESKGSPAARGSAS</sequence>
<dbReference type="EMBL" id="JAVRER010000014">
    <property type="protein sequence ID" value="MDT0416228.1"/>
    <property type="molecule type" value="Genomic_DNA"/>
</dbReference>
<dbReference type="SUPFAM" id="SSF53474">
    <property type="entry name" value="alpha/beta-Hydrolases"/>
    <property type="match status" value="1"/>
</dbReference>
<accession>A0ABD5E573</accession>
<name>A0ABD5E573_9ACTN</name>
<dbReference type="InterPro" id="IPR017395">
    <property type="entry name" value="Chlorophyllase-like"/>
</dbReference>
<evidence type="ECO:0000313" key="4">
    <source>
        <dbReference type="EMBL" id="MDT0416228.1"/>
    </source>
</evidence>
<keyword evidence="1" id="KW-0378">Hydrolase</keyword>
<dbReference type="Gene3D" id="3.40.50.1820">
    <property type="entry name" value="alpha/beta hydrolase"/>
    <property type="match status" value="1"/>
</dbReference>
<dbReference type="PANTHER" id="PTHR10272:SF0">
    <property type="entry name" value="PLATELET-ACTIVATING FACTOR ACETYLHYDROLASE"/>
    <property type="match status" value="1"/>
</dbReference>
<dbReference type="Proteomes" id="UP001183607">
    <property type="component" value="Unassembled WGS sequence"/>
</dbReference>
<evidence type="ECO:0000256" key="2">
    <source>
        <dbReference type="ARBA" id="ARBA00022963"/>
    </source>
</evidence>
<dbReference type="GO" id="GO:0016042">
    <property type="term" value="P:lipid catabolic process"/>
    <property type="evidence" value="ECO:0007669"/>
    <property type="project" value="UniProtKB-KW"/>
</dbReference>
<dbReference type="PANTHER" id="PTHR10272">
    <property type="entry name" value="PLATELET-ACTIVATING FACTOR ACETYLHYDROLASE"/>
    <property type="match status" value="1"/>
</dbReference>
<protein>
    <submittedName>
        <fullName evidence="4">Chlorophyllase</fullName>
    </submittedName>
</protein>
<organism evidence="4 5">
    <name type="scientific">Streptomyces evansiae</name>
    <dbReference type="NCBI Taxonomy" id="3075535"/>
    <lineage>
        <taxon>Bacteria</taxon>
        <taxon>Bacillati</taxon>
        <taxon>Actinomycetota</taxon>
        <taxon>Actinomycetes</taxon>
        <taxon>Kitasatosporales</taxon>
        <taxon>Streptomycetaceae</taxon>
        <taxon>Streptomyces</taxon>
    </lineage>
</organism>
<dbReference type="GO" id="GO:0016787">
    <property type="term" value="F:hydrolase activity"/>
    <property type="evidence" value="ECO:0007669"/>
    <property type="project" value="UniProtKB-KW"/>
</dbReference>
<proteinExistence type="predicted"/>
<keyword evidence="2" id="KW-0442">Lipid degradation</keyword>
<reference evidence="5" key="1">
    <citation type="submission" date="2023-07" db="EMBL/GenBank/DDBJ databases">
        <title>30 novel species of actinomycetes from the DSMZ collection.</title>
        <authorList>
            <person name="Nouioui I."/>
        </authorList>
    </citation>
    <scope>NUCLEOTIDE SEQUENCE [LARGE SCALE GENOMIC DNA]</scope>
    <source>
        <strain evidence="5">DSM 41982</strain>
    </source>
</reference>
<dbReference type="Pfam" id="PF07224">
    <property type="entry name" value="Chlorophyllase"/>
    <property type="match status" value="1"/>
</dbReference>
<dbReference type="RefSeq" id="WP_095681566.1">
    <property type="nucleotide sequence ID" value="NZ_JAVRER010000014.1"/>
</dbReference>
<gene>
    <name evidence="4" type="ORF">RM574_12070</name>
</gene>
<comment type="caution">
    <text evidence="4">The sequence shown here is derived from an EMBL/GenBank/DDBJ whole genome shotgun (WGS) entry which is preliminary data.</text>
</comment>
<dbReference type="InterPro" id="IPR029058">
    <property type="entry name" value="AB_hydrolase_fold"/>
</dbReference>
<keyword evidence="3" id="KW-0443">Lipid metabolism</keyword>
<evidence type="ECO:0000256" key="1">
    <source>
        <dbReference type="ARBA" id="ARBA00022801"/>
    </source>
</evidence>
<evidence type="ECO:0000256" key="3">
    <source>
        <dbReference type="ARBA" id="ARBA00023098"/>
    </source>
</evidence>